<dbReference type="EMBL" id="ML004470">
    <property type="protein sequence ID" value="RKP29941.1"/>
    <property type="molecule type" value="Genomic_DNA"/>
</dbReference>
<dbReference type="Pfam" id="PF07690">
    <property type="entry name" value="MFS_1"/>
    <property type="match status" value="1"/>
</dbReference>
<keyword evidence="4 6" id="KW-1133">Transmembrane helix</keyword>
<dbReference type="PROSITE" id="PS50850">
    <property type="entry name" value="MFS"/>
    <property type="match status" value="1"/>
</dbReference>
<feature type="transmembrane region" description="Helical" evidence="6">
    <location>
        <begin position="205"/>
        <end position="228"/>
    </location>
</feature>
<feature type="transmembrane region" description="Helical" evidence="6">
    <location>
        <begin position="175"/>
        <end position="193"/>
    </location>
</feature>
<dbReference type="InterPro" id="IPR036259">
    <property type="entry name" value="MFS_trans_sf"/>
</dbReference>
<dbReference type="SUPFAM" id="SSF103473">
    <property type="entry name" value="MFS general substrate transporter"/>
    <property type="match status" value="1"/>
</dbReference>
<comment type="subcellular location">
    <subcellularLocation>
        <location evidence="1">Membrane</location>
        <topology evidence="1">Multi-pass membrane protein</topology>
    </subcellularLocation>
</comment>
<feature type="transmembrane region" description="Helical" evidence="6">
    <location>
        <begin position="149"/>
        <end position="168"/>
    </location>
</feature>
<comment type="similarity">
    <text evidence="2">Belongs to the major facilitator superfamily.</text>
</comment>
<evidence type="ECO:0000256" key="4">
    <source>
        <dbReference type="ARBA" id="ARBA00022989"/>
    </source>
</evidence>
<keyword evidence="5 6" id="KW-0472">Membrane</keyword>
<accession>A0A4P9ZCU9</accession>
<reference evidence="9" key="1">
    <citation type="journal article" date="2018" name="Nat. Microbiol.">
        <title>Leveraging single-cell genomics to expand the fungal tree of life.</title>
        <authorList>
            <person name="Ahrendt S.R."/>
            <person name="Quandt C.A."/>
            <person name="Ciobanu D."/>
            <person name="Clum A."/>
            <person name="Salamov A."/>
            <person name="Andreopoulos B."/>
            <person name="Cheng J.F."/>
            <person name="Woyke T."/>
            <person name="Pelin A."/>
            <person name="Henrissat B."/>
            <person name="Reynolds N.K."/>
            <person name="Benny G.L."/>
            <person name="Smith M.E."/>
            <person name="James T.Y."/>
            <person name="Grigoriev I.V."/>
        </authorList>
    </citation>
    <scope>NUCLEOTIDE SEQUENCE [LARGE SCALE GENOMIC DNA]</scope>
    <source>
        <strain evidence="9">Baker2002</strain>
    </source>
</reference>
<dbReference type="PANTHER" id="PTHR23501">
    <property type="entry name" value="MAJOR FACILITATOR SUPERFAMILY"/>
    <property type="match status" value="1"/>
</dbReference>
<dbReference type="PANTHER" id="PTHR23501:SF198">
    <property type="entry name" value="AZOLE RESISTANCE PROTEIN 1-RELATED"/>
    <property type="match status" value="1"/>
</dbReference>
<evidence type="ECO:0000313" key="9">
    <source>
        <dbReference type="Proteomes" id="UP000268321"/>
    </source>
</evidence>
<evidence type="ECO:0000313" key="8">
    <source>
        <dbReference type="EMBL" id="RKP29941.1"/>
    </source>
</evidence>
<dbReference type="GO" id="GO:0005886">
    <property type="term" value="C:plasma membrane"/>
    <property type="evidence" value="ECO:0007669"/>
    <property type="project" value="TreeGrafter"/>
</dbReference>
<proteinExistence type="inferred from homology"/>
<evidence type="ECO:0000256" key="1">
    <source>
        <dbReference type="ARBA" id="ARBA00004141"/>
    </source>
</evidence>
<keyword evidence="3 6" id="KW-0812">Transmembrane</keyword>
<organism evidence="8 9">
    <name type="scientific">Metschnikowia bicuspidata</name>
    <dbReference type="NCBI Taxonomy" id="27322"/>
    <lineage>
        <taxon>Eukaryota</taxon>
        <taxon>Fungi</taxon>
        <taxon>Dikarya</taxon>
        <taxon>Ascomycota</taxon>
        <taxon>Saccharomycotina</taxon>
        <taxon>Pichiomycetes</taxon>
        <taxon>Metschnikowiaceae</taxon>
        <taxon>Metschnikowia</taxon>
    </lineage>
</organism>
<feature type="transmembrane region" description="Helical" evidence="6">
    <location>
        <begin position="82"/>
        <end position="104"/>
    </location>
</feature>
<dbReference type="OrthoDB" id="10021397at2759"/>
<protein>
    <submittedName>
        <fullName evidence="8">MFS general substrate transporter</fullName>
    </submittedName>
</protein>
<feature type="transmembrane region" description="Helical" evidence="6">
    <location>
        <begin position="23"/>
        <end position="40"/>
    </location>
</feature>
<dbReference type="InterPro" id="IPR020846">
    <property type="entry name" value="MFS_dom"/>
</dbReference>
<evidence type="ECO:0000256" key="5">
    <source>
        <dbReference type="ARBA" id="ARBA00023136"/>
    </source>
</evidence>
<evidence type="ECO:0000256" key="6">
    <source>
        <dbReference type="SAM" id="Phobius"/>
    </source>
</evidence>
<feature type="transmembrane region" description="Helical" evidence="6">
    <location>
        <begin position="52"/>
        <end position="70"/>
    </location>
</feature>
<dbReference type="AlphaFoldDB" id="A0A4P9ZCU9"/>
<dbReference type="GO" id="GO:0022857">
    <property type="term" value="F:transmembrane transporter activity"/>
    <property type="evidence" value="ECO:0007669"/>
    <property type="project" value="InterPro"/>
</dbReference>
<name>A0A4P9ZCU9_9ASCO</name>
<dbReference type="InterPro" id="IPR011701">
    <property type="entry name" value="MFS"/>
</dbReference>
<feature type="transmembrane region" description="Helical" evidence="6">
    <location>
        <begin position="111"/>
        <end position="129"/>
    </location>
</feature>
<feature type="domain" description="Major facilitator superfamily (MFS) profile" evidence="7">
    <location>
        <begin position="1"/>
        <end position="365"/>
    </location>
</feature>
<dbReference type="Proteomes" id="UP000268321">
    <property type="component" value="Unassembled WGS sequence"/>
</dbReference>
<evidence type="ECO:0000259" key="7">
    <source>
        <dbReference type="PROSITE" id="PS50850"/>
    </source>
</evidence>
<keyword evidence="9" id="KW-1185">Reference proteome</keyword>
<sequence length="425" mass="45437">MVPVPCLTPTVGNFPVAFGRKPVLLVVLLLFEASSLLSGLSHSLSMLLAGRVLSGLGVSEVIAMALVVLSESVPITRKSMPSSIIGVVYFIASVAGPLVGGVLTGKTTWRWCFYGNLPIGTAALVLLLLSYRSSAPKQGWKAKLTAVDYMGSFLFVTGVFLVLLELITGGVGLSWISPALVCFLAIGIVSPLIDGKLVGVPQVAAATISGAFGFAFFFAVTSLMAIYLRMALNATLFPAGLDMVPLVVTVAISVISNGIFMRCTLCVPLSISFDLLFQSNLLASQLKAPAHITASMIDITTFLQYMRTLGALVGVVTSQNLLYTRAKLVLDRVIAQYSAFGALRDVSTKDLLKSPLIIWSLPQNPRNTVLKALMDLFKDALYLNLAFAVVPPVAALLTTNMRIPHHDDIAYVEPAPTTRPFWQTD</sequence>
<gene>
    <name evidence="8" type="ORF">METBISCDRAFT_27800</name>
</gene>
<evidence type="ECO:0000256" key="3">
    <source>
        <dbReference type="ARBA" id="ARBA00022692"/>
    </source>
</evidence>
<feature type="transmembrane region" description="Helical" evidence="6">
    <location>
        <begin position="240"/>
        <end position="260"/>
    </location>
</feature>
<dbReference type="Gene3D" id="1.20.1720.10">
    <property type="entry name" value="Multidrug resistance protein D"/>
    <property type="match status" value="1"/>
</dbReference>
<evidence type="ECO:0000256" key="2">
    <source>
        <dbReference type="ARBA" id="ARBA00008335"/>
    </source>
</evidence>